<reference evidence="1" key="1">
    <citation type="submission" date="2023-07" db="EMBL/GenBank/DDBJ databases">
        <title>Fictibacillus sp. isolated from freshwater pond.</title>
        <authorList>
            <person name="Kirdat K."/>
            <person name="Bhat A."/>
            <person name="Mourya A."/>
            <person name="Yadav A."/>
        </authorList>
    </citation>
    <scope>NUCLEOTIDE SEQUENCE</scope>
    <source>
        <strain evidence="1">NE201</strain>
    </source>
</reference>
<comment type="caution">
    <text evidence="1">The sequence shown here is derived from an EMBL/GenBank/DDBJ whole genome shotgun (WGS) entry which is preliminary data.</text>
</comment>
<dbReference type="EMBL" id="JAUHTR010000006">
    <property type="protein sequence ID" value="MDN4525312.1"/>
    <property type="molecule type" value="Genomic_DNA"/>
</dbReference>
<sequence>MINPDFPIKDKYYRGTDGVLTILNGYGSTDLIPAVPGMQYKKNFSSSITYWDASGNFISGKDGEGLSFIVPKDNRIKFMRSSALLSFGQWVLMKGNNIVDGYIKRRNDFKVLPNTNYEVQDYNPNAEIPLFIETNNDGKNQPIHPKVIAFDTAWNGFRFWMAYTPYPNAQPGAENPCIAASNDMIKWVTPSGASNPLVPTPNNGLNSMKYYNSDTHLLYNANTGKLEMYYREVWDTYENIYRITSSNGSIWGAPELVKTTNGLNPPHVRILICPVVILKGTTYQLFVMEDGKIRLYESGDNFSTWTDKGTLKRDGGADLLTWHMDIMVNPLNGYYEMLNNHNDQTTTPKDGILTHYISTDGLNWTQSDFYMLPSYGSKRWDNQGLYRSTLVFADYRYYLIYTGISTFNEWRLGLSMSDDDNIMTMRGTDYTYKALMAFPSKKNPVGVPGDFLYDSTLNKMIYCVEKAGVKVWVDASGVNV</sequence>
<accession>A0ABT8HWZ7</accession>
<protein>
    <submittedName>
        <fullName evidence="1">Uncharacterized protein</fullName>
    </submittedName>
</protein>
<dbReference type="Gene3D" id="2.115.10.20">
    <property type="entry name" value="Glycosyl hydrolase domain, family 43"/>
    <property type="match status" value="2"/>
</dbReference>
<proteinExistence type="predicted"/>
<dbReference type="RefSeq" id="WP_301166352.1">
    <property type="nucleotide sequence ID" value="NZ_JAUHTR010000006.1"/>
</dbReference>
<keyword evidence="2" id="KW-1185">Reference proteome</keyword>
<evidence type="ECO:0000313" key="2">
    <source>
        <dbReference type="Proteomes" id="UP001172721"/>
    </source>
</evidence>
<organism evidence="1 2">
    <name type="scientific">Fictibacillus fluitans</name>
    <dbReference type="NCBI Taxonomy" id="3058422"/>
    <lineage>
        <taxon>Bacteria</taxon>
        <taxon>Bacillati</taxon>
        <taxon>Bacillota</taxon>
        <taxon>Bacilli</taxon>
        <taxon>Bacillales</taxon>
        <taxon>Fictibacillaceae</taxon>
        <taxon>Fictibacillus</taxon>
    </lineage>
</organism>
<evidence type="ECO:0000313" key="1">
    <source>
        <dbReference type="EMBL" id="MDN4525312.1"/>
    </source>
</evidence>
<gene>
    <name evidence="1" type="ORF">QYB97_12535</name>
</gene>
<dbReference type="SUPFAM" id="SSF75005">
    <property type="entry name" value="Arabinanase/levansucrase/invertase"/>
    <property type="match status" value="1"/>
</dbReference>
<dbReference type="InterPro" id="IPR023296">
    <property type="entry name" value="Glyco_hydro_beta-prop_sf"/>
</dbReference>
<dbReference type="Proteomes" id="UP001172721">
    <property type="component" value="Unassembled WGS sequence"/>
</dbReference>
<name>A0ABT8HWZ7_9BACL</name>